<organism evidence="8">
    <name type="scientific">Tetraselmis sp. GSL018</name>
    <dbReference type="NCBI Taxonomy" id="582737"/>
    <lineage>
        <taxon>Eukaryota</taxon>
        <taxon>Viridiplantae</taxon>
        <taxon>Chlorophyta</taxon>
        <taxon>core chlorophytes</taxon>
        <taxon>Chlorodendrophyceae</taxon>
        <taxon>Chlorodendrales</taxon>
        <taxon>Chlorodendraceae</taxon>
        <taxon>Tetraselmis</taxon>
    </lineage>
</organism>
<evidence type="ECO:0000256" key="3">
    <source>
        <dbReference type="ARBA" id="ARBA00023125"/>
    </source>
</evidence>
<dbReference type="GO" id="GO:0045944">
    <property type="term" value="P:positive regulation of transcription by RNA polymerase II"/>
    <property type="evidence" value="ECO:0007669"/>
    <property type="project" value="InterPro"/>
</dbReference>
<comment type="subcellular location">
    <subcellularLocation>
        <location evidence="1">Nucleus</location>
    </subcellularLocation>
</comment>
<dbReference type="PANTHER" id="PTHR11945">
    <property type="entry name" value="MADS BOX PROTEIN"/>
    <property type="match status" value="1"/>
</dbReference>
<evidence type="ECO:0000256" key="1">
    <source>
        <dbReference type="ARBA" id="ARBA00004123"/>
    </source>
</evidence>
<dbReference type="PRINTS" id="PR00404">
    <property type="entry name" value="MADSDOMAIN"/>
</dbReference>
<evidence type="ECO:0000259" key="7">
    <source>
        <dbReference type="PROSITE" id="PS50066"/>
    </source>
</evidence>
<dbReference type="PANTHER" id="PTHR11945:SF145">
    <property type="entry name" value="MYOCYTE ENHANCER FACTOR 2B-RELATED"/>
    <property type="match status" value="1"/>
</dbReference>
<protein>
    <submittedName>
        <fullName evidence="8">MADS-box transcription enhancer factor 2A</fullName>
    </submittedName>
</protein>
<dbReference type="Gene3D" id="3.40.1810.10">
    <property type="entry name" value="Transcription factor, MADS-box"/>
    <property type="match status" value="1"/>
</dbReference>
<gene>
    <name evidence="8" type="primary">MEF2A</name>
    <name evidence="8" type="ORF">TSPGSL018_2694</name>
</gene>
<evidence type="ECO:0000256" key="2">
    <source>
        <dbReference type="ARBA" id="ARBA00023015"/>
    </source>
</evidence>
<feature type="region of interest" description="Disordered" evidence="6">
    <location>
        <begin position="165"/>
        <end position="233"/>
    </location>
</feature>
<feature type="region of interest" description="Disordered" evidence="6">
    <location>
        <begin position="267"/>
        <end position="301"/>
    </location>
</feature>
<keyword evidence="4" id="KW-0804">Transcription</keyword>
<dbReference type="PROSITE" id="PS00350">
    <property type="entry name" value="MADS_BOX_1"/>
    <property type="match status" value="1"/>
</dbReference>
<accession>A0A061RKQ9</accession>
<dbReference type="EMBL" id="GBEZ01015038">
    <property type="protein sequence ID" value="JAC71091.1"/>
    <property type="molecule type" value="Transcribed_RNA"/>
</dbReference>
<keyword evidence="2" id="KW-0805">Transcription regulation</keyword>
<proteinExistence type="predicted"/>
<dbReference type="GO" id="GO:0042826">
    <property type="term" value="F:histone deacetylase binding"/>
    <property type="evidence" value="ECO:0007669"/>
    <property type="project" value="TreeGrafter"/>
</dbReference>
<dbReference type="SMART" id="SM00432">
    <property type="entry name" value="MADS"/>
    <property type="match status" value="1"/>
</dbReference>
<evidence type="ECO:0000256" key="4">
    <source>
        <dbReference type="ARBA" id="ARBA00023163"/>
    </source>
</evidence>
<keyword evidence="5" id="KW-0539">Nucleus</keyword>
<feature type="region of interest" description="Disordered" evidence="6">
    <location>
        <begin position="480"/>
        <end position="532"/>
    </location>
</feature>
<dbReference type="GO" id="GO:0046983">
    <property type="term" value="F:protein dimerization activity"/>
    <property type="evidence" value="ECO:0007669"/>
    <property type="project" value="InterPro"/>
</dbReference>
<dbReference type="Pfam" id="PF00319">
    <property type="entry name" value="SRF-TF"/>
    <property type="match status" value="1"/>
</dbReference>
<name>A0A061RKQ9_9CHLO</name>
<dbReference type="GO" id="GO:0000978">
    <property type="term" value="F:RNA polymerase II cis-regulatory region sequence-specific DNA binding"/>
    <property type="evidence" value="ECO:0007669"/>
    <property type="project" value="TreeGrafter"/>
</dbReference>
<evidence type="ECO:0000256" key="5">
    <source>
        <dbReference type="ARBA" id="ARBA00023242"/>
    </source>
</evidence>
<dbReference type="GO" id="GO:0000981">
    <property type="term" value="F:DNA-binding transcription factor activity, RNA polymerase II-specific"/>
    <property type="evidence" value="ECO:0007669"/>
    <property type="project" value="TreeGrafter"/>
</dbReference>
<feature type="region of interest" description="Disordered" evidence="6">
    <location>
        <begin position="92"/>
        <end position="134"/>
    </location>
</feature>
<dbReference type="PROSITE" id="PS50066">
    <property type="entry name" value="MADS_BOX_2"/>
    <property type="match status" value="1"/>
</dbReference>
<sequence length="532" mass="55186">MGRKKIRIERIADERNRQVTFTKRKNGLMKKAMELSVLCDCEIALIIFNSNTKLFQYSSTDMCDLLNKYSSTCAEPQERRTNEDLYNQHFSGRAKGEEEDDDDDIGIDLPSPAKRNSSYCNGRRETPGDSVAEAAAAAAKASRAAGGSTIHPPAAFQGVAADGEALGDKHEASPPGDPAGPSAFAPSLNVAKLLPGSPPAPMPDGCNRNGSPSSDPGGRLQDGDRCAKRALSPRSEKAYSLINDEFDKMFQQLTGAACSKMMGSSLHRLEQKGAEQAASPPGDGAGGGGGGASSGGSSGGYGGKCVSRLRRDLSILIPENSARPIVTGDLGGNASAALQSGAKCPGASSALQMSLPSSAEMDKLTTPLHMAKDTLLPLPSPCNLHGMCDLSTPNQDGLMSSRMMSSAGIGDLQTPNISPLGGLQSAAAVGAINWLELTSPKITPGTHWGGKSAADGVAGLFNGNGSFPDLVVTGTSISRLEKDQPGDGMPEQAQAERAQTVAGETGGEGSREPRKSGPSPMDTSAPERQDDR</sequence>
<evidence type="ECO:0000256" key="6">
    <source>
        <dbReference type="SAM" id="MobiDB-lite"/>
    </source>
</evidence>
<dbReference type="InterPro" id="IPR002100">
    <property type="entry name" value="TF_MADSbox"/>
</dbReference>
<dbReference type="InterPro" id="IPR033896">
    <property type="entry name" value="MEF2-like_N"/>
</dbReference>
<dbReference type="InterPro" id="IPR036879">
    <property type="entry name" value="TF_MADSbox_sf"/>
</dbReference>
<feature type="domain" description="MADS-box" evidence="7">
    <location>
        <begin position="1"/>
        <end position="61"/>
    </location>
</feature>
<dbReference type="CDD" id="cd00265">
    <property type="entry name" value="MADS_MEF2_like"/>
    <property type="match status" value="1"/>
</dbReference>
<evidence type="ECO:0000313" key="8">
    <source>
        <dbReference type="EMBL" id="JAC71091.1"/>
    </source>
</evidence>
<reference evidence="8" key="1">
    <citation type="submission" date="2014-05" db="EMBL/GenBank/DDBJ databases">
        <title>The transcriptome of the halophilic microalga Tetraselmis sp. GSL018 isolated from the Great Salt Lake, Utah.</title>
        <authorList>
            <person name="Jinkerson R.E."/>
            <person name="D'Adamo S."/>
            <person name="Posewitz M.C."/>
        </authorList>
    </citation>
    <scope>NUCLEOTIDE SEQUENCE</scope>
    <source>
        <strain evidence="8">GSL018</strain>
    </source>
</reference>
<feature type="compositionally biased region" description="Acidic residues" evidence="6">
    <location>
        <begin position="97"/>
        <end position="106"/>
    </location>
</feature>
<keyword evidence="3" id="KW-0238">DNA-binding</keyword>
<dbReference type="SUPFAM" id="SSF55455">
    <property type="entry name" value="SRF-like"/>
    <property type="match status" value="1"/>
</dbReference>
<dbReference type="GO" id="GO:0030154">
    <property type="term" value="P:cell differentiation"/>
    <property type="evidence" value="ECO:0007669"/>
    <property type="project" value="TreeGrafter"/>
</dbReference>
<dbReference type="GO" id="GO:0005634">
    <property type="term" value="C:nucleus"/>
    <property type="evidence" value="ECO:0007669"/>
    <property type="project" value="UniProtKB-SubCell"/>
</dbReference>
<feature type="compositionally biased region" description="Gly residues" evidence="6">
    <location>
        <begin position="283"/>
        <end position="301"/>
    </location>
</feature>
<dbReference type="AlphaFoldDB" id="A0A061RKQ9"/>